<dbReference type="InterPro" id="IPR025877">
    <property type="entry name" value="MobA-like_NTP_Trfase"/>
</dbReference>
<dbReference type="Gene3D" id="3.90.550.10">
    <property type="entry name" value="Spore Coat Polysaccharide Biosynthesis Protein SpsA, Chain A"/>
    <property type="match status" value="1"/>
</dbReference>
<evidence type="ECO:0000259" key="2">
    <source>
        <dbReference type="Pfam" id="PF12804"/>
    </source>
</evidence>
<dbReference type="Proteomes" id="UP001645038">
    <property type="component" value="Unassembled WGS sequence"/>
</dbReference>
<comment type="caution">
    <text evidence="3">The sequence shown here is derived from an EMBL/GenBank/DDBJ whole genome shotgun (WGS) entry which is preliminary data.</text>
</comment>
<dbReference type="PANTHER" id="PTHR43777">
    <property type="entry name" value="MOLYBDENUM COFACTOR CYTIDYLYLTRANSFERASE"/>
    <property type="match status" value="1"/>
</dbReference>
<dbReference type="SUPFAM" id="SSF53448">
    <property type="entry name" value="Nucleotide-diphospho-sugar transferases"/>
    <property type="match status" value="1"/>
</dbReference>
<feature type="domain" description="MobA-like NTP transferase" evidence="2">
    <location>
        <begin position="11"/>
        <end position="173"/>
    </location>
</feature>
<dbReference type="RefSeq" id="WP_192537511.1">
    <property type="nucleotide sequence ID" value="NZ_JABUZA010000023.1"/>
</dbReference>
<evidence type="ECO:0000256" key="1">
    <source>
        <dbReference type="ARBA" id="ARBA00022842"/>
    </source>
</evidence>
<evidence type="ECO:0000313" key="4">
    <source>
        <dbReference type="Proteomes" id="UP001645038"/>
    </source>
</evidence>
<evidence type="ECO:0000313" key="3">
    <source>
        <dbReference type="EMBL" id="MBE0462937.1"/>
    </source>
</evidence>
<dbReference type="CDD" id="cd04182">
    <property type="entry name" value="GT_2_like_f"/>
    <property type="match status" value="1"/>
</dbReference>
<keyword evidence="4" id="KW-1185">Reference proteome</keyword>
<dbReference type="EMBL" id="RRZB01000009">
    <property type="protein sequence ID" value="MBE0462937.1"/>
    <property type="molecule type" value="Genomic_DNA"/>
</dbReference>
<dbReference type="InterPro" id="IPR029044">
    <property type="entry name" value="Nucleotide-diphossugar_trans"/>
</dbReference>
<accession>A0ABR9FWC3</accession>
<dbReference type="PANTHER" id="PTHR43777:SF1">
    <property type="entry name" value="MOLYBDENUM COFACTOR CYTIDYLYLTRANSFERASE"/>
    <property type="match status" value="1"/>
</dbReference>
<proteinExistence type="predicted"/>
<keyword evidence="1" id="KW-0460">Magnesium</keyword>
<protein>
    <submittedName>
        <fullName evidence="3">Nucleotidyltransferase family protein</fullName>
    </submittedName>
</protein>
<name>A0ABR9FWC3_9GAMM</name>
<sequence>MSSNRACHVVALVMAAGYSRRFGPSDKRCALMPNGQTLLAASLANVQKAFIHLRVAVREEEDPALLGIPEDVALVCVRKAHLGLGASLAEAVGALGCDPDLDDIDAVAILLGDMPYLKQETLLALQRRASRDTIVRPCFEGQQGHPVIFGRAMWPALERLSGSDGAKGVIKQYASRLRECPVADAGILRDIDAPADLSRAV</sequence>
<reference evidence="3 4" key="1">
    <citation type="submission" date="2020-07" db="EMBL/GenBank/DDBJ databases">
        <title>Halophilic bacteria isolated from french cheeses.</title>
        <authorList>
            <person name="Kothe C.I."/>
            <person name="Farah-Kraiem B."/>
            <person name="Renault P."/>
            <person name="Dridi B."/>
        </authorList>
    </citation>
    <scope>NUCLEOTIDE SEQUENCE [LARGE SCALE GENOMIC DNA]</scope>
    <source>
        <strain evidence="3 4">FME20</strain>
    </source>
</reference>
<dbReference type="Pfam" id="PF12804">
    <property type="entry name" value="NTP_transf_3"/>
    <property type="match status" value="1"/>
</dbReference>
<gene>
    <name evidence="3" type="ORF">EI547_05615</name>
</gene>
<organism evidence="3 4">
    <name type="scientific">Halomonas colorata</name>
    <dbReference type="NCBI Taxonomy" id="2742615"/>
    <lineage>
        <taxon>Bacteria</taxon>
        <taxon>Pseudomonadati</taxon>
        <taxon>Pseudomonadota</taxon>
        <taxon>Gammaproteobacteria</taxon>
        <taxon>Oceanospirillales</taxon>
        <taxon>Halomonadaceae</taxon>
        <taxon>Halomonas</taxon>
    </lineage>
</organism>